<gene>
    <name evidence="2" type="ORF">HanXRQr2_Chr07g0278671</name>
</gene>
<comment type="caution">
    <text evidence="2">The sequence shown here is derived from an EMBL/GenBank/DDBJ whole genome shotgun (WGS) entry which is preliminary data.</text>
</comment>
<name>A0A9K3NE40_HELAN</name>
<accession>A0A9K3NE40</accession>
<evidence type="ECO:0000256" key="1">
    <source>
        <dbReference type="SAM" id="MobiDB-lite"/>
    </source>
</evidence>
<feature type="region of interest" description="Disordered" evidence="1">
    <location>
        <begin position="34"/>
        <end position="76"/>
    </location>
</feature>
<reference evidence="2" key="2">
    <citation type="submission" date="2020-06" db="EMBL/GenBank/DDBJ databases">
        <title>Helianthus annuus Genome sequencing and assembly Release 2.</title>
        <authorList>
            <person name="Gouzy J."/>
            <person name="Langlade N."/>
            <person name="Munos S."/>
        </authorList>
    </citation>
    <scope>NUCLEOTIDE SEQUENCE</scope>
    <source>
        <tissue evidence="2">Leaves</tissue>
    </source>
</reference>
<organism evidence="2 3">
    <name type="scientific">Helianthus annuus</name>
    <name type="common">Common sunflower</name>
    <dbReference type="NCBI Taxonomy" id="4232"/>
    <lineage>
        <taxon>Eukaryota</taxon>
        <taxon>Viridiplantae</taxon>
        <taxon>Streptophyta</taxon>
        <taxon>Embryophyta</taxon>
        <taxon>Tracheophyta</taxon>
        <taxon>Spermatophyta</taxon>
        <taxon>Magnoliopsida</taxon>
        <taxon>eudicotyledons</taxon>
        <taxon>Gunneridae</taxon>
        <taxon>Pentapetalae</taxon>
        <taxon>asterids</taxon>
        <taxon>campanulids</taxon>
        <taxon>Asterales</taxon>
        <taxon>Asteraceae</taxon>
        <taxon>Asteroideae</taxon>
        <taxon>Heliantheae alliance</taxon>
        <taxon>Heliantheae</taxon>
        <taxon>Helianthus</taxon>
    </lineage>
</organism>
<sequence length="76" mass="8499">MCQAEEALSALYRPEVNRNQTSRNLLYVAGGELPRRRMDEEDGDGDDGLHGHRESTQQKLSTVHRPATETLMTGDS</sequence>
<dbReference type="Gramene" id="mRNA:HanXRQr2_Chr07g0278671">
    <property type="protein sequence ID" value="mRNA:HanXRQr2_Chr07g0278671"/>
    <property type="gene ID" value="HanXRQr2_Chr07g0278671"/>
</dbReference>
<dbReference type="Proteomes" id="UP000215914">
    <property type="component" value="Unassembled WGS sequence"/>
</dbReference>
<keyword evidence="3" id="KW-1185">Reference proteome</keyword>
<protein>
    <submittedName>
        <fullName evidence="2">Uncharacterized protein</fullName>
    </submittedName>
</protein>
<evidence type="ECO:0000313" key="2">
    <source>
        <dbReference type="EMBL" id="KAF5797272.1"/>
    </source>
</evidence>
<proteinExistence type="predicted"/>
<dbReference type="EMBL" id="MNCJ02000322">
    <property type="protein sequence ID" value="KAF5797272.1"/>
    <property type="molecule type" value="Genomic_DNA"/>
</dbReference>
<dbReference type="AlphaFoldDB" id="A0A9K3NE40"/>
<reference evidence="2" key="1">
    <citation type="journal article" date="2017" name="Nature">
        <title>The sunflower genome provides insights into oil metabolism, flowering and Asterid evolution.</title>
        <authorList>
            <person name="Badouin H."/>
            <person name="Gouzy J."/>
            <person name="Grassa C.J."/>
            <person name="Murat F."/>
            <person name="Staton S.E."/>
            <person name="Cottret L."/>
            <person name="Lelandais-Briere C."/>
            <person name="Owens G.L."/>
            <person name="Carrere S."/>
            <person name="Mayjonade B."/>
            <person name="Legrand L."/>
            <person name="Gill N."/>
            <person name="Kane N.C."/>
            <person name="Bowers J.E."/>
            <person name="Hubner S."/>
            <person name="Bellec A."/>
            <person name="Berard A."/>
            <person name="Berges H."/>
            <person name="Blanchet N."/>
            <person name="Boniface M.C."/>
            <person name="Brunel D."/>
            <person name="Catrice O."/>
            <person name="Chaidir N."/>
            <person name="Claudel C."/>
            <person name="Donnadieu C."/>
            <person name="Faraut T."/>
            <person name="Fievet G."/>
            <person name="Helmstetter N."/>
            <person name="King M."/>
            <person name="Knapp S.J."/>
            <person name="Lai Z."/>
            <person name="Le Paslier M.C."/>
            <person name="Lippi Y."/>
            <person name="Lorenzon L."/>
            <person name="Mandel J.R."/>
            <person name="Marage G."/>
            <person name="Marchand G."/>
            <person name="Marquand E."/>
            <person name="Bret-Mestries E."/>
            <person name="Morien E."/>
            <person name="Nambeesan S."/>
            <person name="Nguyen T."/>
            <person name="Pegot-Espagnet P."/>
            <person name="Pouilly N."/>
            <person name="Raftis F."/>
            <person name="Sallet E."/>
            <person name="Schiex T."/>
            <person name="Thomas J."/>
            <person name="Vandecasteele C."/>
            <person name="Vares D."/>
            <person name="Vear F."/>
            <person name="Vautrin S."/>
            <person name="Crespi M."/>
            <person name="Mangin B."/>
            <person name="Burke J.M."/>
            <person name="Salse J."/>
            <person name="Munos S."/>
            <person name="Vincourt P."/>
            <person name="Rieseberg L.H."/>
            <person name="Langlade N.B."/>
        </authorList>
    </citation>
    <scope>NUCLEOTIDE SEQUENCE</scope>
    <source>
        <tissue evidence="2">Leaves</tissue>
    </source>
</reference>
<feature type="compositionally biased region" description="Basic and acidic residues" evidence="1">
    <location>
        <begin position="47"/>
        <end position="56"/>
    </location>
</feature>
<evidence type="ECO:0000313" key="3">
    <source>
        <dbReference type="Proteomes" id="UP000215914"/>
    </source>
</evidence>